<evidence type="ECO:0000256" key="1">
    <source>
        <dbReference type="SAM" id="Phobius"/>
    </source>
</evidence>
<accession>A0A5A9MWB9</accession>
<dbReference type="PROSITE" id="PS51257">
    <property type="entry name" value="PROKAR_LIPOPROTEIN"/>
    <property type="match status" value="1"/>
</dbReference>
<evidence type="ECO:0000313" key="2">
    <source>
        <dbReference type="EMBL" id="KAA0701790.1"/>
    </source>
</evidence>
<sequence length="264" mass="29132">MQRSSRGDGTCVYMTQVHLLISSCGSPQTLTSVIQLPVKTLHSGSSERFRVTLERAVFPMHHSLIKNSSSCRLMSLGTDYAGLYIMSVCLLLGLSIPHPLVSAFSPALYQNHWTLVVGCLTNKLLHVVAQENEHARSSKSPPAQDRVWQKLSPLALELPLNSTLACLQQTFDWGLGCFPIGQAIQMCCWMLEHPSELIALRLRNQTVNYCEAASLSQTLSERPALMSGAVPSFVGMGKGKELGFMGKASLQIRCTERRCVMRPR</sequence>
<reference evidence="2 3" key="1">
    <citation type="journal article" date="2019" name="Mol. Ecol. Resour.">
        <title>Chromosome-level genome assembly of Triplophysa tibetana, a fish adapted to the harsh high-altitude environment of the Tibetan Plateau.</title>
        <authorList>
            <person name="Yang X."/>
            <person name="Liu H."/>
            <person name="Ma Z."/>
            <person name="Zou Y."/>
            <person name="Zou M."/>
            <person name="Mao Y."/>
            <person name="Li X."/>
            <person name="Wang H."/>
            <person name="Chen T."/>
            <person name="Wang W."/>
            <person name="Yang R."/>
        </authorList>
    </citation>
    <scope>NUCLEOTIDE SEQUENCE [LARGE SCALE GENOMIC DNA]</scope>
    <source>
        <strain evidence="2">TTIB1903HZAU</strain>
        <tissue evidence="2">Muscle</tissue>
    </source>
</reference>
<organism evidence="2 3">
    <name type="scientific">Triplophysa tibetana</name>
    <dbReference type="NCBI Taxonomy" id="1572043"/>
    <lineage>
        <taxon>Eukaryota</taxon>
        <taxon>Metazoa</taxon>
        <taxon>Chordata</taxon>
        <taxon>Craniata</taxon>
        <taxon>Vertebrata</taxon>
        <taxon>Euteleostomi</taxon>
        <taxon>Actinopterygii</taxon>
        <taxon>Neopterygii</taxon>
        <taxon>Teleostei</taxon>
        <taxon>Ostariophysi</taxon>
        <taxon>Cypriniformes</taxon>
        <taxon>Nemacheilidae</taxon>
        <taxon>Triplophysa</taxon>
    </lineage>
</organism>
<keyword evidence="3" id="KW-1185">Reference proteome</keyword>
<keyword evidence="1" id="KW-1133">Transmembrane helix</keyword>
<gene>
    <name evidence="2" type="ORF">E1301_Tti016405</name>
</gene>
<feature type="transmembrane region" description="Helical" evidence="1">
    <location>
        <begin position="81"/>
        <end position="101"/>
    </location>
</feature>
<protein>
    <submittedName>
        <fullName evidence="2">Uncharacterized protein</fullName>
    </submittedName>
</protein>
<dbReference type="Proteomes" id="UP000324632">
    <property type="component" value="Chromosome 25"/>
</dbReference>
<name>A0A5A9MWB9_9TELE</name>
<proteinExistence type="predicted"/>
<keyword evidence="1" id="KW-0812">Transmembrane</keyword>
<evidence type="ECO:0000313" key="3">
    <source>
        <dbReference type="Proteomes" id="UP000324632"/>
    </source>
</evidence>
<keyword evidence="1" id="KW-0472">Membrane</keyword>
<dbReference type="AlphaFoldDB" id="A0A5A9MWB9"/>
<comment type="caution">
    <text evidence="2">The sequence shown here is derived from an EMBL/GenBank/DDBJ whole genome shotgun (WGS) entry which is preliminary data.</text>
</comment>
<dbReference type="EMBL" id="SOYY01000025">
    <property type="protein sequence ID" value="KAA0701790.1"/>
    <property type="molecule type" value="Genomic_DNA"/>
</dbReference>